<dbReference type="OrthoDB" id="10562496at2759"/>
<comment type="caution">
    <text evidence="1">The sequence shown here is derived from an EMBL/GenBank/DDBJ whole genome shotgun (WGS) entry which is preliminary data.</text>
</comment>
<name>A0A8X6IJR1_9ARAC</name>
<dbReference type="AlphaFoldDB" id="A0A8X6IJR1"/>
<accession>A0A8X6IJR1</accession>
<evidence type="ECO:0000313" key="1">
    <source>
        <dbReference type="EMBL" id="GFS48820.1"/>
    </source>
</evidence>
<sequence>MECVSGFQCMIKTFINNNAPFFEEKLLPPLSSTVLTHCSPKLTSELIRLFQAVDTGSPDTPLEVFGQDPQLSSSICSSCSYISRLSIGKRVIPWKYQNKIFFFREKLDSAGFNTSLLEKDVTQCFQQIENGKYCFLRSSFAHLKQTVQY</sequence>
<reference evidence="1" key="1">
    <citation type="submission" date="2020-08" db="EMBL/GenBank/DDBJ databases">
        <title>Multicomponent nature underlies the extraordinary mechanical properties of spider dragline silk.</title>
        <authorList>
            <person name="Kono N."/>
            <person name="Nakamura H."/>
            <person name="Mori M."/>
            <person name="Yoshida Y."/>
            <person name="Ohtoshi R."/>
            <person name="Malay A.D."/>
            <person name="Moran D.A.P."/>
            <person name="Tomita M."/>
            <person name="Numata K."/>
            <person name="Arakawa K."/>
        </authorList>
    </citation>
    <scope>NUCLEOTIDE SEQUENCE</scope>
</reference>
<dbReference type="EMBL" id="BMAV01026274">
    <property type="protein sequence ID" value="GFS48820.1"/>
    <property type="molecule type" value="Genomic_DNA"/>
</dbReference>
<evidence type="ECO:0000313" key="2">
    <source>
        <dbReference type="Proteomes" id="UP000886998"/>
    </source>
</evidence>
<protein>
    <submittedName>
        <fullName evidence="1">Uncharacterized protein</fullName>
    </submittedName>
</protein>
<organism evidence="1 2">
    <name type="scientific">Trichonephila inaurata madagascariensis</name>
    <dbReference type="NCBI Taxonomy" id="2747483"/>
    <lineage>
        <taxon>Eukaryota</taxon>
        <taxon>Metazoa</taxon>
        <taxon>Ecdysozoa</taxon>
        <taxon>Arthropoda</taxon>
        <taxon>Chelicerata</taxon>
        <taxon>Arachnida</taxon>
        <taxon>Araneae</taxon>
        <taxon>Araneomorphae</taxon>
        <taxon>Entelegynae</taxon>
        <taxon>Araneoidea</taxon>
        <taxon>Nephilidae</taxon>
        <taxon>Trichonephila</taxon>
        <taxon>Trichonephila inaurata</taxon>
    </lineage>
</organism>
<gene>
    <name evidence="1" type="ORF">TNIN_415681</name>
</gene>
<dbReference type="Proteomes" id="UP000886998">
    <property type="component" value="Unassembled WGS sequence"/>
</dbReference>
<keyword evidence="2" id="KW-1185">Reference proteome</keyword>
<proteinExistence type="predicted"/>